<gene>
    <name evidence="1" type="ORF">SKAU_G00086440</name>
</gene>
<organism evidence="1 2">
    <name type="scientific">Synaphobranchus kaupii</name>
    <name type="common">Kaup's arrowtooth eel</name>
    <dbReference type="NCBI Taxonomy" id="118154"/>
    <lineage>
        <taxon>Eukaryota</taxon>
        <taxon>Metazoa</taxon>
        <taxon>Chordata</taxon>
        <taxon>Craniata</taxon>
        <taxon>Vertebrata</taxon>
        <taxon>Euteleostomi</taxon>
        <taxon>Actinopterygii</taxon>
        <taxon>Neopterygii</taxon>
        <taxon>Teleostei</taxon>
        <taxon>Anguilliformes</taxon>
        <taxon>Synaphobranchidae</taxon>
        <taxon>Synaphobranchus</taxon>
    </lineage>
</organism>
<evidence type="ECO:0000313" key="2">
    <source>
        <dbReference type="Proteomes" id="UP001152622"/>
    </source>
</evidence>
<sequence length="106" mass="11504">MNVASECRVAALIDAAASFGRVQSAALRRLCTCRGGKRGLREEPCVVFSTSLRSTDSSGQPKLVRPARIGRAPRSKENRQLAVWISARSAQEIDHNHSATLLILFG</sequence>
<dbReference type="AlphaFoldDB" id="A0A9Q1FWP7"/>
<accession>A0A9Q1FWP7</accession>
<dbReference type="EMBL" id="JAINUF010000003">
    <property type="protein sequence ID" value="KAJ8368616.1"/>
    <property type="molecule type" value="Genomic_DNA"/>
</dbReference>
<evidence type="ECO:0000313" key="1">
    <source>
        <dbReference type="EMBL" id="KAJ8368616.1"/>
    </source>
</evidence>
<proteinExistence type="predicted"/>
<comment type="caution">
    <text evidence="1">The sequence shown here is derived from an EMBL/GenBank/DDBJ whole genome shotgun (WGS) entry which is preliminary data.</text>
</comment>
<protein>
    <submittedName>
        <fullName evidence="1">Uncharacterized protein</fullName>
    </submittedName>
</protein>
<name>A0A9Q1FWP7_SYNKA</name>
<reference evidence="1" key="1">
    <citation type="journal article" date="2023" name="Science">
        <title>Genome structures resolve the early diversification of teleost fishes.</title>
        <authorList>
            <person name="Parey E."/>
            <person name="Louis A."/>
            <person name="Montfort J."/>
            <person name="Bouchez O."/>
            <person name="Roques C."/>
            <person name="Iampietro C."/>
            <person name="Lluch J."/>
            <person name="Castinel A."/>
            <person name="Donnadieu C."/>
            <person name="Desvignes T."/>
            <person name="Floi Bucao C."/>
            <person name="Jouanno E."/>
            <person name="Wen M."/>
            <person name="Mejri S."/>
            <person name="Dirks R."/>
            <person name="Jansen H."/>
            <person name="Henkel C."/>
            <person name="Chen W.J."/>
            <person name="Zahm M."/>
            <person name="Cabau C."/>
            <person name="Klopp C."/>
            <person name="Thompson A.W."/>
            <person name="Robinson-Rechavi M."/>
            <person name="Braasch I."/>
            <person name="Lecointre G."/>
            <person name="Bobe J."/>
            <person name="Postlethwait J.H."/>
            <person name="Berthelot C."/>
            <person name="Roest Crollius H."/>
            <person name="Guiguen Y."/>
        </authorList>
    </citation>
    <scope>NUCLEOTIDE SEQUENCE</scope>
    <source>
        <strain evidence="1">WJC10195</strain>
    </source>
</reference>
<keyword evidence="2" id="KW-1185">Reference proteome</keyword>
<dbReference type="Proteomes" id="UP001152622">
    <property type="component" value="Chromosome 3"/>
</dbReference>